<comment type="caution">
    <text evidence="2">The sequence shown here is derived from an EMBL/GenBank/DDBJ whole genome shotgun (WGS) entry which is preliminary data.</text>
</comment>
<sequence length="132" mass="14573">MSMLKNSSARNTDFVAFVKETGTSSDANVCDKDEAAGETYGHGCNEGAHVLSNHADNLWPIHYMGAALGAVAVILAYFTNDISPKMNNKLSVDLKEHKVSHLNLIIHHHKHYEDSEAQVQHEEEKVSTRAKC</sequence>
<dbReference type="EMBL" id="JAGMUV010000010">
    <property type="protein sequence ID" value="KAH7141945.1"/>
    <property type="molecule type" value="Genomic_DNA"/>
</dbReference>
<reference evidence="2" key="1">
    <citation type="journal article" date="2021" name="Nat. Commun.">
        <title>Genetic determinants of endophytism in the Arabidopsis root mycobiome.</title>
        <authorList>
            <person name="Mesny F."/>
            <person name="Miyauchi S."/>
            <person name="Thiergart T."/>
            <person name="Pickel B."/>
            <person name="Atanasova L."/>
            <person name="Karlsson M."/>
            <person name="Huettel B."/>
            <person name="Barry K.W."/>
            <person name="Haridas S."/>
            <person name="Chen C."/>
            <person name="Bauer D."/>
            <person name="Andreopoulos W."/>
            <person name="Pangilinan J."/>
            <person name="LaButti K."/>
            <person name="Riley R."/>
            <person name="Lipzen A."/>
            <person name="Clum A."/>
            <person name="Drula E."/>
            <person name="Henrissat B."/>
            <person name="Kohler A."/>
            <person name="Grigoriev I.V."/>
            <person name="Martin F.M."/>
            <person name="Hacquard S."/>
        </authorList>
    </citation>
    <scope>NUCLEOTIDE SEQUENCE</scope>
    <source>
        <strain evidence="2">MPI-CAGE-AT-0147</strain>
    </source>
</reference>
<organism evidence="2 3">
    <name type="scientific">Dactylonectria macrodidyma</name>
    <dbReference type="NCBI Taxonomy" id="307937"/>
    <lineage>
        <taxon>Eukaryota</taxon>
        <taxon>Fungi</taxon>
        <taxon>Dikarya</taxon>
        <taxon>Ascomycota</taxon>
        <taxon>Pezizomycotina</taxon>
        <taxon>Sordariomycetes</taxon>
        <taxon>Hypocreomycetidae</taxon>
        <taxon>Hypocreales</taxon>
        <taxon>Nectriaceae</taxon>
        <taxon>Dactylonectria</taxon>
    </lineage>
</organism>
<keyword evidence="3" id="KW-1185">Reference proteome</keyword>
<keyword evidence="1" id="KW-0472">Membrane</keyword>
<name>A0A9P9ELZ4_9HYPO</name>
<evidence type="ECO:0000256" key="1">
    <source>
        <dbReference type="SAM" id="Phobius"/>
    </source>
</evidence>
<evidence type="ECO:0000313" key="2">
    <source>
        <dbReference type="EMBL" id="KAH7141945.1"/>
    </source>
</evidence>
<accession>A0A9P9ELZ4</accession>
<keyword evidence="1" id="KW-1133">Transmembrane helix</keyword>
<gene>
    <name evidence="2" type="ORF">EDB81DRAFT_884999</name>
</gene>
<dbReference type="AlphaFoldDB" id="A0A9P9ELZ4"/>
<proteinExistence type="predicted"/>
<keyword evidence="1" id="KW-0812">Transmembrane</keyword>
<protein>
    <submittedName>
        <fullName evidence="2">Uncharacterized protein</fullName>
    </submittedName>
</protein>
<feature type="transmembrane region" description="Helical" evidence="1">
    <location>
        <begin position="61"/>
        <end position="79"/>
    </location>
</feature>
<evidence type="ECO:0000313" key="3">
    <source>
        <dbReference type="Proteomes" id="UP000738349"/>
    </source>
</evidence>
<dbReference type="Proteomes" id="UP000738349">
    <property type="component" value="Unassembled WGS sequence"/>
</dbReference>